<dbReference type="InterPro" id="IPR050122">
    <property type="entry name" value="RTK"/>
</dbReference>
<dbReference type="AlphaFoldDB" id="A0AAV6STU5"/>
<dbReference type="InterPro" id="IPR000719">
    <property type="entry name" value="Prot_kinase_dom"/>
</dbReference>
<dbReference type="PROSITE" id="PS50011">
    <property type="entry name" value="PROTEIN_KINASE_DOM"/>
    <property type="match status" value="1"/>
</dbReference>
<dbReference type="InterPro" id="IPR001245">
    <property type="entry name" value="Ser-Thr/Tyr_kinase_cat_dom"/>
</dbReference>
<dbReference type="EMBL" id="JAGKHQ010000003">
    <property type="protein sequence ID" value="KAG7520412.1"/>
    <property type="molecule type" value="Genomic_DNA"/>
</dbReference>
<evidence type="ECO:0000256" key="3">
    <source>
        <dbReference type="SAM" id="Phobius"/>
    </source>
</evidence>
<dbReference type="InterPro" id="IPR008266">
    <property type="entry name" value="Tyr_kinase_AS"/>
</dbReference>
<organism evidence="5 6">
    <name type="scientific">Solea senegalensis</name>
    <name type="common">Senegalese sole</name>
    <dbReference type="NCBI Taxonomy" id="28829"/>
    <lineage>
        <taxon>Eukaryota</taxon>
        <taxon>Metazoa</taxon>
        <taxon>Chordata</taxon>
        <taxon>Craniata</taxon>
        <taxon>Vertebrata</taxon>
        <taxon>Euteleostomi</taxon>
        <taxon>Actinopterygii</taxon>
        <taxon>Neopterygii</taxon>
        <taxon>Teleostei</taxon>
        <taxon>Neoteleostei</taxon>
        <taxon>Acanthomorphata</taxon>
        <taxon>Carangaria</taxon>
        <taxon>Pleuronectiformes</taxon>
        <taxon>Pleuronectoidei</taxon>
        <taxon>Soleidae</taxon>
        <taxon>Solea</taxon>
    </lineage>
</organism>
<keyword evidence="5" id="KW-0418">Kinase</keyword>
<dbReference type="GO" id="GO:0005524">
    <property type="term" value="F:ATP binding"/>
    <property type="evidence" value="ECO:0007669"/>
    <property type="project" value="UniProtKB-KW"/>
</dbReference>
<dbReference type="Proteomes" id="UP000693946">
    <property type="component" value="Linkage Group LG11"/>
</dbReference>
<dbReference type="GO" id="GO:0007169">
    <property type="term" value="P:cell surface receptor protein tyrosine kinase signaling pathway"/>
    <property type="evidence" value="ECO:0007669"/>
    <property type="project" value="TreeGrafter"/>
</dbReference>
<keyword evidence="6" id="KW-1185">Reference proteome</keyword>
<sequence>MLLVDMDTKCSNDTSLPTCYEESSGPLAVIVIPALLALSTVLVVTLILCSLRQNRRRRLSHSSHFTNAQQSLTLTTASVSTSKVQQALRPWEVPDECVLEGVEFWQTGRYGPICKGLLRKGDGVSSAVVIKSLRDGPDHPEAKEFVEWLLFYATVCKHDNVVQMLYCQTRRLPMYLVLDAYSPGNLLHFLWTLRNDNSNTPEAVTNVSERSVFLVAKQVAAGLDYLMSEHRLVHGDVAARNILIGPGLAVRVSGLGVAFEARTIMHSACGKRATEVPLKWQAPERILMQLSIDRSDVWSFGILIYELITLGSPPYPELDPASVLPKLQASYRMKRPENCGGPLYDLMKYCWMWSFKDRPAFSAIIKLLDSSLHLAATKPLHIPEVVDIFEYNRKAGLFS</sequence>
<keyword evidence="5" id="KW-0808">Transferase</keyword>
<feature type="domain" description="Protein kinase" evidence="4">
    <location>
        <begin position="99"/>
        <end position="372"/>
    </location>
</feature>
<keyword evidence="2" id="KW-0067">ATP-binding</keyword>
<keyword evidence="3" id="KW-1133">Transmembrane helix</keyword>
<dbReference type="PROSITE" id="PS00109">
    <property type="entry name" value="PROTEIN_KINASE_TYR"/>
    <property type="match status" value="1"/>
</dbReference>
<dbReference type="Pfam" id="PF07714">
    <property type="entry name" value="PK_Tyr_Ser-Thr"/>
    <property type="match status" value="1"/>
</dbReference>
<evidence type="ECO:0000256" key="1">
    <source>
        <dbReference type="ARBA" id="ARBA00022741"/>
    </source>
</evidence>
<keyword evidence="3" id="KW-0472">Membrane</keyword>
<protein>
    <submittedName>
        <fullName evidence="5">Tyrosine-protein kinase STYK1-like</fullName>
    </submittedName>
</protein>
<comment type="caution">
    <text evidence="5">The sequence shown here is derived from an EMBL/GenBank/DDBJ whole genome shotgun (WGS) entry which is preliminary data.</text>
</comment>
<dbReference type="PANTHER" id="PTHR24416:SF631">
    <property type="entry name" value="SERINE_THREONINE_TYROSINE KINASE 1"/>
    <property type="match status" value="1"/>
</dbReference>
<evidence type="ECO:0000259" key="4">
    <source>
        <dbReference type="PROSITE" id="PS50011"/>
    </source>
</evidence>
<keyword evidence="3" id="KW-0812">Transmembrane</keyword>
<keyword evidence="1" id="KW-0547">Nucleotide-binding</keyword>
<name>A0AAV6STU5_SOLSE</name>
<feature type="transmembrane region" description="Helical" evidence="3">
    <location>
        <begin position="27"/>
        <end position="51"/>
    </location>
</feature>
<proteinExistence type="predicted"/>
<evidence type="ECO:0000313" key="6">
    <source>
        <dbReference type="Proteomes" id="UP000693946"/>
    </source>
</evidence>
<gene>
    <name evidence="5" type="ORF">JOB18_028638</name>
</gene>
<reference evidence="5 6" key="1">
    <citation type="journal article" date="2021" name="Sci. Rep.">
        <title>Chromosome anchoring in Senegalese sole (Solea senegalensis) reveals sex-associated markers and genome rearrangements in flatfish.</title>
        <authorList>
            <person name="Guerrero-Cozar I."/>
            <person name="Gomez-Garrido J."/>
            <person name="Berbel C."/>
            <person name="Martinez-Blanch J.F."/>
            <person name="Alioto T."/>
            <person name="Claros M.G."/>
            <person name="Gagnaire P.A."/>
            <person name="Manchado M."/>
        </authorList>
    </citation>
    <scope>NUCLEOTIDE SEQUENCE [LARGE SCALE GENOMIC DNA]</scope>
    <source>
        <strain evidence="5">Sse05_10M</strain>
    </source>
</reference>
<dbReference type="GO" id="GO:0043235">
    <property type="term" value="C:receptor complex"/>
    <property type="evidence" value="ECO:0007669"/>
    <property type="project" value="TreeGrafter"/>
</dbReference>
<dbReference type="PANTHER" id="PTHR24416">
    <property type="entry name" value="TYROSINE-PROTEIN KINASE RECEPTOR"/>
    <property type="match status" value="1"/>
</dbReference>
<evidence type="ECO:0000313" key="5">
    <source>
        <dbReference type="EMBL" id="KAG7520412.1"/>
    </source>
</evidence>
<dbReference type="GO" id="GO:0004714">
    <property type="term" value="F:transmembrane receptor protein tyrosine kinase activity"/>
    <property type="evidence" value="ECO:0007669"/>
    <property type="project" value="TreeGrafter"/>
</dbReference>
<accession>A0AAV6STU5</accession>
<dbReference type="GO" id="GO:0005886">
    <property type="term" value="C:plasma membrane"/>
    <property type="evidence" value="ECO:0007669"/>
    <property type="project" value="TreeGrafter"/>
</dbReference>
<evidence type="ECO:0000256" key="2">
    <source>
        <dbReference type="ARBA" id="ARBA00022840"/>
    </source>
</evidence>